<evidence type="ECO:0000256" key="7">
    <source>
        <dbReference type="ARBA" id="ARBA00022840"/>
    </source>
</evidence>
<evidence type="ECO:0000256" key="11">
    <source>
        <dbReference type="ARBA" id="ARBA00023136"/>
    </source>
</evidence>
<dbReference type="NCBIfam" id="NF008364">
    <property type="entry name" value="PRK11160.1"/>
    <property type="match status" value="1"/>
</dbReference>
<dbReference type="Gene3D" id="3.40.50.300">
    <property type="entry name" value="P-loop containing nucleotide triphosphate hydrolases"/>
    <property type="match status" value="1"/>
</dbReference>
<gene>
    <name evidence="20" type="ORF">GEAM_1011</name>
</gene>
<dbReference type="SMART" id="SM00382">
    <property type="entry name" value="AAA"/>
    <property type="match status" value="1"/>
</dbReference>
<evidence type="ECO:0000256" key="5">
    <source>
        <dbReference type="ARBA" id="ARBA00022692"/>
    </source>
</evidence>
<dbReference type="CDD" id="cd18585">
    <property type="entry name" value="ABC_6TM_CydC"/>
    <property type="match status" value="1"/>
</dbReference>
<dbReference type="GeneID" id="78379353"/>
<evidence type="ECO:0000256" key="12">
    <source>
        <dbReference type="ARBA" id="ARBA00050301"/>
    </source>
</evidence>
<evidence type="ECO:0000256" key="6">
    <source>
        <dbReference type="ARBA" id="ARBA00022741"/>
    </source>
</evidence>
<evidence type="ECO:0000256" key="15">
    <source>
        <dbReference type="ARBA" id="ARBA00063833"/>
    </source>
</evidence>
<comment type="similarity">
    <text evidence="14">Belongs to the ABC transporter superfamily. Cysteine exporter (TC 3.A.1.129.1) family.</text>
</comment>
<dbReference type="InterPro" id="IPR003439">
    <property type="entry name" value="ABC_transporter-like_ATP-bd"/>
</dbReference>
<keyword evidence="9" id="KW-0029">Amino-acid transport</keyword>
<dbReference type="CDD" id="cd03247">
    <property type="entry name" value="ABCC_cytochrome_bd"/>
    <property type="match status" value="1"/>
</dbReference>
<dbReference type="Pfam" id="PF00005">
    <property type="entry name" value="ABC_tran"/>
    <property type="match status" value="1"/>
</dbReference>
<keyword evidence="10 17" id="KW-1133">Transmembrane helix</keyword>
<evidence type="ECO:0000256" key="13">
    <source>
        <dbReference type="ARBA" id="ARBA00051241"/>
    </source>
</evidence>
<comment type="subcellular location">
    <subcellularLocation>
        <location evidence="1">Cell inner membrane</location>
        <topology evidence="1">Multi-pass membrane protein</topology>
    </subcellularLocation>
</comment>
<evidence type="ECO:0000256" key="17">
    <source>
        <dbReference type="SAM" id="Phobius"/>
    </source>
</evidence>
<comment type="caution">
    <text evidence="20">The sequence shown here is derived from an EMBL/GenBank/DDBJ whole genome shotgun (WGS) entry which is preliminary data.</text>
</comment>
<evidence type="ECO:0000256" key="14">
    <source>
        <dbReference type="ARBA" id="ARBA00061534"/>
    </source>
</evidence>
<dbReference type="PROSITE" id="PS00211">
    <property type="entry name" value="ABC_TRANSPORTER_1"/>
    <property type="match status" value="1"/>
</dbReference>
<dbReference type="EMBL" id="JMPJ01000033">
    <property type="protein sequence ID" value="KFC83828.1"/>
    <property type="molecule type" value="Genomic_DNA"/>
</dbReference>
<dbReference type="GO" id="GO:0033230">
    <property type="term" value="F:ABC-type cysteine transporter activity"/>
    <property type="evidence" value="ECO:0007669"/>
    <property type="project" value="RHEA"/>
</dbReference>
<dbReference type="PROSITE" id="PS50893">
    <property type="entry name" value="ABC_TRANSPORTER_2"/>
    <property type="match status" value="1"/>
</dbReference>
<keyword evidence="20" id="KW-0378">Hydrolase</keyword>
<keyword evidence="2" id="KW-0813">Transport</keyword>
<evidence type="ECO:0000256" key="16">
    <source>
        <dbReference type="ARBA" id="ARBA00071411"/>
    </source>
</evidence>
<evidence type="ECO:0000256" key="9">
    <source>
        <dbReference type="ARBA" id="ARBA00022970"/>
    </source>
</evidence>
<dbReference type="AlphaFoldDB" id="A0A085GJD3"/>
<keyword evidence="5 17" id="KW-0812">Transmembrane</keyword>
<evidence type="ECO:0000259" key="18">
    <source>
        <dbReference type="PROSITE" id="PS50893"/>
    </source>
</evidence>
<dbReference type="GO" id="GO:0034040">
    <property type="term" value="F:ATPase-coupled lipid transmembrane transporter activity"/>
    <property type="evidence" value="ECO:0007669"/>
    <property type="project" value="TreeGrafter"/>
</dbReference>
<dbReference type="GO" id="GO:0034775">
    <property type="term" value="P:glutathione transmembrane transport"/>
    <property type="evidence" value="ECO:0007669"/>
    <property type="project" value="InterPro"/>
</dbReference>
<dbReference type="InterPro" id="IPR014223">
    <property type="entry name" value="ABC_CydC/D"/>
</dbReference>
<comment type="catalytic activity">
    <reaction evidence="13">
        <text>L-cysteine(in) + ATP + H2O = L-cysteine(out) + ADP + phosphate + H(+)</text>
        <dbReference type="Rhea" id="RHEA:29783"/>
        <dbReference type="ChEBI" id="CHEBI:15377"/>
        <dbReference type="ChEBI" id="CHEBI:15378"/>
        <dbReference type="ChEBI" id="CHEBI:30616"/>
        <dbReference type="ChEBI" id="CHEBI:35235"/>
        <dbReference type="ChEBI" id="CHEBI:43474"/>
        <dbReference type="ChEBI" id="CHEBI:456216"/>
    </reaction>
    <physiologicalReaction direction="left-to-right" evidence="13">
        <dbReference type="Rhea" id="RHEA:29784"/>
    </physiologicalReaction>
</comment>
<dbReference type="STRING" id="910964.GEAM_1011"/>
<keyword evidence="4" id="KW-0997">Cell inner membrane</keyword>
<evidence type="ECO:0000313" key="20">
    <source>
        <dbReference type="EMBL" id="KFC83828.1"/>
    </source>
</evidence>
<reference evidence="20 21" key="1">
    <citation type="submission" date="2014-05" db="EMBL/GenBank/DDBJ databases">
        <title>ATOL: Assembling a taxonomically balanced genome-scale reconstruction of the evolutionary history of the Enterobacteriaceae.</title>
        <authorList>
            <person name="Plunkett G.III."/>
            <person name="Neeno-Eckwall E.C."/>
            <person name="Glasner J.D."/>
            <person name="Perna N.T."/>
        </authorList>
    </citation>
    <scope>NUCLEOTIDE SEQUENCE [LARGE SCALE GENOMIC DNA]</scope>
    <source>
        <strain evidence="20 21">ATCC 33852</strain>
    </source>
</reference>
<keyword evidence="8" id="KW-1278">Translocase</keyword>
<dbReference type="FunFam" id="1.20.1560.10:FF:000060">
    <property type="entry name" value="Cysteine/glutathione ABC transporter ATP-binding protein/permease CydC"/>
    <property type="match status" value="1"/>
</dbReference>
<feature type="transmembrane region" description="Helical" evidence="17">
    <location>
        <begin position="41"/>
        <end position="61"/>
    </location>
</feature>
<evidence type="ECO:0000256" key="2">
    <source>
        <dbReference type="ARBA" id="ARBA00022448"/>
    </source>
</evidence>
<name>A0A085GJD3_EWIA3</name>
<dbReference type="NCBIfam" id="TIGR02868">
    <property type="entry name" value="CydC"/>
    <property type="match status" value="1"/>
</dbReference>
<feature type="transmembrane region" description="Helical" evidence="17">
    <location>
        <begin position="133"/>
        <end position="155"/>
    </location>
</feature>
<sequence length="573" mass="62656">MKILLPYLALYRRHWLRLSLGIVLAIITLLASIGLLTLSGWFLAASALAGLAGLYTFNYMLPAAGVRGAAIFRTAGRYAERLVSHDATFRVLAHLRVFTFTKIMPLSPGGIARFRQADLLNRLVADVDTLDHLYLRVISPLVSALVIIVVVTFGLSFLDLHLALTLGGIMLLLMLLLPLVFYRAGQPIGRELTELRGTYRTQLNSWLQGQSELAVFGAQARFRQSMNETESRWVSRQQQQAKLSGLSQAMIIASAGLTVTLMLWLAAGGIGDIVQPGALIALFVFTPLAAFEALGPVAAAFQHLGQVIASAQRVTQIIQQQPAVSFPAHGPQAEQQVALEIENLSFTYPGQPLPVLKGINLQVNAGEHVALLGQTGCGKSTLLQLITRAWDSNQGCLNINGTAITDYDEATLRQTMTVVSQRVHIFNTTLRENLRMVAPASSDEQLVKALEAVDLQALLVGDGLNSWLGEGGRQLSGGEQRRLGLARAILHNAPLWLLDEPTEGLDAETERHILALLRQHCEKKTLILITHRLYGLENMDKICVMEEGQIVEEGSHHALIGMASRYARFRARG</sequence>
<dbReference type="Proteomes" id="UP000028640">
    <property type="component" value="Unassembled WGS sequence"/>
</dbReference>
<evidence type="ECO:0000256" key="1">
    <source>
        <dbReference type="ARBA" id="ARBA00004429"/>
    </source>
</evidence>
<accession>A0A085GJD3</accession>
<dbReference type="InterPro" id="IPR027417">
    <property type="entry name" value="P-loop_NTPase"/>
</dbReference>
<dbReference type="OrthoDB" id="9802264at2"/>
<dbReference type="GO" id="GO:0045454">
    <property type="term" value="P:cell redox homeostasis"/>
    <property type="evidence" value="ECO:0007669"/>
    <property type="project" value="InterPro"/>
</dbReference>
<dbReference type="GO" id="GO:0005886">
    <property type="term" value="C:plasma membrane"/>
    <property type="evidence" value="ECO:0007669"/>
    <property type="project" value="UniProtKB-SubCell"/>
</dbReference>
<dbReference type="GO" id="GO:0005524">
    <property type="term" value="F:ATP binding"/>
    <property type="evidence" value="ECO:0007669"/>
    <property type="project" value="UniProtKB-KW"/>
</dbReference>
<keyword evidence="3" id="KW-1003">Cell membrane</keyword>
<protein>
    <recommendedName>
        <fullName evidence="16">Glutathione/L-cysteine transport system ATP-binding/permease protein CydC</fullName>
    </recommendedName>
</protein>
<dbReference type="RefSeq" id="WP_034789118.1">
    <property type="nucleotide sequence ID" value="NZ_JMPJ01000033.1"/>
</dbReference>
<evidence type="ECO:0000259" key="19">
    <source>
        <dbReference type="PROSITE" id="PS50929"/>
    </source>
</evidence>
<feature type="domain" description="ABC transporter" evidence="18">
    <location>
        <begin position="339"/>
        <end position="572"/>
    </location>
</feature>
<dbReference type="Gene3D" id="1.20.1560.10">
    <property type="entry name" value="ABC transporter type 1, transmembrane domain"/>
    <property type="match status" value="1"/>
</dbReference>
<dbReference type="PANTHER" id="PTHR24221">
    <property type="entry name" value="ATP-BINDING CASSETTE SUB-FAMILY B"/>
    <property type="match status" value="1"/>
</dbReference>
<dbReference type="SUPFAM" id="SSF52540">
    <property type="entry name" value="P-loop containing nucleoside triphosphate hydrolases"/>
    <property type="match status" value="1"/>
</dbReference>
<feature type="transmembrane region" description="Helical" evidence="17">
    <location>
        <begin position="246"/>
        <end position="267"/>
    </location>
</feature>
<keyword evidence="7 20" id="KW-0067">ATP-binding</keyword>
<dbReference type="InterPro" id="IPR011527">
    <property type="entry name" value="ABC1_TM_dom"/>
</dbReference>
<comment type="subunit">
    <text evidence="15">Forms a heterodimer with CydD.</text>
</comment>
<feature type="transmembrane region" description="Helical" evidence="17">
    <location>
        <begin position="161"/>
        <end position="182"/>
    </location>
</feature>
<comment type="catalytic activity">
    <reaction evidence="12">
        <text>glutathione(in) + ATP + H2O = glutathione(out) + ADP + phosphate + H(+)</text>
        <dbReference type="Rhea" id="RHEA:29787"/>
        <dbReference type="ChEBI" id="CHEBI:15377"/>
        <dbReference type="ChEBI" id="CHEBI:15378"/>
        <dbReference type="ChEBI" id="CHEBI:30616"/>
        <dbReference type="ChEBI" id="CHEBI:43474"/>
        <dbReference type="ChEBI" id="CHEBI:57925"/>
        <dbReference type="ChEBI" id="CHEBI:456216"/>
    </reaction>
    <physiologicalReaction direction="left-to-right" evidence="12">
        <dbReference type="Rhea" id="RHEA:29788"/>
    </physiologicalReaction>
</comment>
<proteinExistence type="inferred from homology"/>
<dbReference type="SUPFAM" id="SSF90123">
    <property type="entry name" value="ABC transporter transmembrane region"/>
    <property type="match status" value="1"/>
</dbReference>
<dbReference type="PANTHER" id="PTHR24221:SF653">
    <property type="entry name" value="TRANSPORT ATP-BINDING PROTEIN CYDC"/>
    <property type="match status" value="1"/>
</dbReference>
<feature type="domain" description="ABC transmembrane type-1" evidence="19">
    <location>
        <begin position="20"/>
        <end position="306"/>
    </location>
</feature>
<dbReference type="InterPro" id="IPR036640">
    <property type="entry name" value="ABC1_TM_sf"/>
</dbReference>
<dbReference type="GO" id="GO:0016887">
    <property type="term" value="F:ATP hydrolysis activity"/>
    <property type="evidence" value="ECO:0007669"/>
    <property type="project" value="InterPro"/>
</dbReference>
<evidence type="ECO:0000256" key="8">
    <source>
        <dbReference type="ARBA" id="ARBA00022967"/>
    </source>
</evidence>
<evidence type="ECO:0000256" key="10">
    <source>
        <dbReference type="ARBA" id="ARBA00022989"/>
    </source>
</evidence>
<evidence type="ECO:0000313" key="21">
    <source>
        <dbReference type="Proteomes" id="UP000028640"/>
    </source>
</evidence>
<feature type="transmembrane region" description="Helical" evidence="17">
    <location>
        <begin position="15"/>
        <end position="35"/>
    </location>
</feature>
<dbReference type="eggNOG" id="COG4987">
    <property type="taxonomic scope" value="Bacteria"/>
</dbReference>
<organism evidence="20 21">
    <name type="scientific">Ewingella americana (strain ATCC 33852 / DSM 4580 / CCUG 14506 / JCM 5911 / LMG 7869 / NCTC 12157 / CDC 1468-78)</name>
    <dbReference type="NCBI Taxonomy" id="910964"/>
    <lineage>
        <taxon>Bacteria</taxon>
        <taxon>Pseudomonadati</taxon>
        <taxon>Pseudomonadota</taxon>
        <taxon>Gammaproteobacteria</taxon>
        <taxon>Enterobacterales</taxon>
        <taxon>Yersiniaceae</taxon>
        <taxon>Ewingella</taxon>
    </lineage>
</organism>
<dbReference type="PROSITE" id="PS50929">
    <property type="entry name" value="ABC_TM1F"/>
    <property type="match status" value="1"/>
</dbReference>
<dbReference type="InterPro" id="IPR003593">
    <property type="entry name" value="AAA+_ATPase"/>
</dbReference>
<feature type="transmembrane region" description="Helical" evidence="17">
    <location>
        <begin position="273"/>
        <end position="294"/>
    </location>
</feature>
<evidence type="ECO:0000256" key="3">
    <source>
        <dbReference type="ARBA" id="ARBA00022475"/>
    </source>
</evidence>
<dbReference type="InterPro" id="IPR039421">
    <property type="entry name" value="Type_1_exporter"/>
</dbReference>
<keyword evidence="11 17" id="KW-0472">Membrane</keyword>
<evidence type="ECO:0000256" key="4">
    <source>
        <dbReference type="ARBA" id="ARBA00022519"/>
    </source>
</evidence>
<keyword evidence="21" id="KW-1185">Reference proteome</keyword>
<dbReference type="Pfam" id="PF00664">
    <property type="entry name" value="ABC_membrane"/>
    <property type="match status" value="1"/>
</dbReference>
<dbReference type="FunFam" id="3.40.50.300:FF:000854">
    <property type="entry name" value="Multidrug ABC transporter ATP-binding protein"/>
    <property type="match status" value="1"/>
</dbReference>
<keyword evidence="6" id="KW-0547">Nucleotide-binding</keyword>
<dbReference type="InterPro" id="IPR017871">
    <property type="entry name" value="ABC_transporter-like_CS"/>
</dbReference>